<sequence>MKLYSLTLQAIGPFAGPHTIDLAALGRSGLFLLEGPTGAGKSTIIDAIVFALYGGLAGETASKERLHSHHAVPGVEPYVDLVFEVESGIHRVRRTASHRRPKRRGDGFTQENEKVVLTRLTDVDAPDAGVTISTSTQEVGHEIAELVGLRKDQFLQTVVLPQGEFAKFLRSSGEDRKKLLETIFRTDVYELITRALTEMRRDAKARTEDARQAVDTAVAVLAGAAGDDPAAFADDGIVDLERVDAAIAELEQVAEVAAAAAAGTAAARVAADARVRAAETLADCLARRSDLLARRQALHDEAESVAETAAALEAGRRAAVVATAVAAARRAATDADEAAAAHAAASAELAPPHELTEEECAELADRLGERLTHLRQFIDLEAGFPARDAEIERLDGQIADADLRLAEIEARLRARPARYGLLQQARDEQVVLADRLAAATTSHHEAVRELDAAKNAEARLDEVATAHSLRDERIGAARAAVDLHRDLRQRRLQGMAGELAVSLVEGEPCAVCGGVEHPRPAEQAHDHPDDDSIAAAEAAAEVAEQLARQAASVVDRLEAELAAAQEAAGGLTAAAAEAALTVAEQALRDAEGAVRQIAVIDAEVKQLDAAELVDEKQRAETDKARGQLADRRVTMAESLAADRKRVAAALDDDAPSLAVAAQRATRERALVQRYASTARERRRADEQLTGARAMLRRQLDEQQFPDEAAAMAAVVPPARLREHEQVVTAHDKQLAIVTHGLQEPDVAALTGDEDPDLDGARQACAEAASADQVAADEASTARHRAAQVRHLRAGLTAALEQLDVAAADAEAVIRMADVADGTSRANLKHLTLGTYVLMRRFEDVVVAANARLGPMSDGRYQLRATDEKERGARGRRTGLALAVVDTETGQEREPRTLSGGETFYASLCLALGLADVVTGEAGGVEIGTLFVDEGFGSLDPETLEDVMSELTALARGGRVVGIVSHVEDLKLRVADRIEVRRRDDGSSTLTVRA</sequence>
<comment type="subunit">
    <text evidence="2">Heterodimer of SbcC and SbcD.</text>
</comment>
<evidence type="ECO:0000259" key="5">
    <source>
        <dbReference type="Pfam" id="PF13476"/>
    </source>
</evidence>
<keyword evidence="7" id="KW-1185">Reference proteome</keyword>
<dbReference type="KEGG" id="aef:GEV26_05595"/>
<dbReference type="Gene3D" id="3.40.50.300">
    <property type="entry name" value="P-loop containing nucleotide triphosphate hydrolases"/>
    <property type="match status" value="2"/>
</dbReference>
<feature type="coiled-coil region" evidence="4">
    <location>
        <begin position="540"/>
        <end position="622"/>
    </location>
</feature>
<keyword evidence="4" id="KW-0175">Coiled coil</keyword>
<dbReference type="Pfam" id="PF13558">
    <property type="entry name" value="SbcC_Walker_B"/>
    <property type="match status" value="1"/>
</dbReference>
<gene>
    <name evidence="6" type="ORF">GEV26_05595</name>
</gene>
<dbReference type="Proteomes" id="UP000392064">
    <property type="component" value="Chromosome"/>
</dbReference>
<dbReference type="EMBL" id="CP045737">
    <property type="protein sequence ID" value="QGG40874.1"/>
    <property type="molecule type" value="Genomic_DNA"/>
</dbReference>
<feature type="domain" description="Rad50/SbcC-type AAA" evidence="5">
    <location>
        <begin position="5"/>
        <end position="190"/>
    </location>
</feature>
<dbReference type="InterPro" id="IPR038729">
    <property type="entry name" value="Rad50/SbcC_AAA"/>
</dbReference>
<organism evidence="6 7">
    <name type="scientific">Aeromicrobium yanjiei</name>
    <dbReference type="NCBI Taxonomy" id="2662028"/>
    <lineage>
        <taxon>Bacteria</taxon>
        <taxon>Bacillati</taxon>
        <taxon>Actinomycetota</taxon>
        <taxon>Actinomycetes</taxon>
        <taxon>Propionibacteriales</taxon>
        <taxon>Nocardioidaceae</taxon>
        <taxon>Aeromicrobium</taxon>
    </lineage>
</organism>
<dbReference type="InterPro" id="IPR027417">
    <property type="entry name" value="P-loop_NTPase"/>
</dbReference>
<comment type="similarity">
    <text evidence="1">Belongs to the SMC family. SbcC subfamily.</text>
</comment>
<dbReference type="PANTHER" id="PTHR32114">
    <property type="entry name" value="ABC TRANSPORTER ABCH.3"/>
    <property type="match status" value="1"/>
</dbReference>
<dbReference type="RefSeq" id="WP_153652145.1">
    <property type="nucleotide sequence ID" value="NZ_CP045737.1"/>
</dbReference>
<dbReference type="SUPFAM" id="SSF52540">
    <property type="entry name" value="P-loop containing nucleoside triphosphate hydrolases"/>
    <property type="match status" value="1"/>
</dbReference>
<dbReference type="AlphaFoldDB" id="A0A5Q2MCN8"/>
<evidence type="ECO:0000256" key="3">
    <source>
        <dbReference type="ARBA" id="ARBA00013368"/>
    </source>
</evidence>
<dbReference type="PANTHER" id="PTHR32114:SF2">
    <property type="entry name" value="ABC TRANSPORTER ABCH.3"/>
    <property type="match status" value="1"/>
</dbReference>
<accession>A0A5Q2MCN8</accession>
<dbReference type="GO" id="GO:0016887">
    <property type="term" value="F:ATP hydrolysis activity"/>
    <property type="evidence" value="ECO:0007669"/>
    <property type="project" value="InterPro"/>
</dbReference>
<evidence type="ECO:0000256" key="1">
    <source>
        <dbReference type="ARBA" id="ARBA00006930"/>
    </source>
</evidence>
<dbReference type="Pfam" id="PF13476">
    <property type="entry name" value="AAA_23"/>
    <property type="match status" value="1"/>
</dbReference>
<protein>
    <recommendedName>
        <fullName evidence="3">Nuclease SbcCD subunit C</fullName>
    </recommendedName>
</protein>
<dbReference type="GO" id="GO:0006302">
    <property type="term" value="P:double-strand break repair"/>
    <property type="evidence" value="ECO:0007669"/>
    <property type="project" value="InterPro"/>
</dbReference>
<evidence type="ECO:0000313" key="7">
    <source>
        <dbReference type="Proteomes" id="UP000392064"/>
    </source>
</evidence>
<evidence type="ECO:0000256" key="2">
    <source>
        <dbReference type="ARBA" id="ARBA00011322"/>
    </source>
</evidence>
<evidence type="ECO:0000256" key="4">
    <source>
        <dbReference type="SAM" id="Coils"/>
    </source>
</evidence>
<evidence type="ECO:0000313" key="6">
    <source>
        <dbReference type="EMBL" id="QGG40874.1"/>
    </source>
</evidence>
<reference evidence="6 7" key="1">
    <citation type="submission" date="2019-11" db="EMBL/GenBank/DDBJ databases">
        <authorList>
            <person name="Li J."/>
        </authorList>
    </citation>
    <scope>NUCLEOTIDE SEQUENCE [LARGE SCALE GENOMIC DNA]</scope>
    <source>
        <strain evidence="6 7">MF47</strain>
    </source>
</reference>
<name>A0A5Q2MCN8_9ACTN</name>
<proteinExistence type="inferred from homology"/>